<dbReference type="Proteomes" id="UP000038040">
    <property type="component" value="Unplaced"/>
</dbReference>
<dbReference type="WBParaSite" id="DME_0000861301-mRNA-1">
    <property type="protein sequence ID" value="DME_0000861301-mRNA-1"/>
    <property type="gene ID" value="DME_0000861301"/>
</dbReference>
<reference evidence="4" key="1">
    <citation type="submission" date="2017-02" db="UniProtKB">
        <authorList>
            <consortium name="WormBaseParasite"/>
        </authorList>
    </citation>
    <scope>IDENTIFICATION</scope>
</reference>
<gene>
    <name evidence="1" type="ORF">DME_LOCUS2528</name>
</gene>
<dbReference type="EMBL" id="UYYG01000065">
    <property type="protein sequence ID" value="VDN52555.1"/>
    <property type="molecule type" value="Genomic_DNA"/>
</dbReference>
<organism evidence="2 4">
    <name type="scientific">Dracunculus medinensis</name>
    <name type="common">Guinea worm</name>
    <dbReference type="NCBI Taxonomy" id="318479"/>
    <lineage>
        <taxon>Eukaryota</taxon>
        <taxon>Metazoa</taxon>
        <taxon>Ecdysozoa</taxon>
        <taxon>Nematoda</taxon>
        <taxon>Chromadorea</taxon>
        <taxon>Rhabditida</taxon>
        <taxon>Spirurina</taxon>
        <taxon>Dracunculoidea</taxon>
        <taxon>Dracunculidae</taxon>
        <taxon>Dracunculus</taxon>
    </lineage>
</organism>
<proteinExistence type="predicted"/>
<dbReference type="AlphaFoldDB" id="A0A0N4ULE1"/>
<evidence type="ECO:0000313" key="1">
    <source>
        <dbReference type="EMBL" id="VDN52555.1"/>
    </source>
</evidence>
<protein>
    <submittedName>
        <fullName evidence="4">Plug domain-containing protein</fullName>
    </submittedName>
</protein>
<sequence>MQHDFTLSTRKIRFFPEEEEEGPVIHVHRILYRTVAAFFFIVANLSIADSAVDTTSKQKVKSTSGTVKSVDSYQIDQKLNENGVGHYGQVLQETDIGAGCATEITSNIGSKQNETHLTEFDASFTNNLGITHSSTNEKFAASMLEENNEQINLPRELNHSNNQIVTTHRNNFDEYETKKREKTIIGTNANGTEIISGLCIIVSSSDTPMDLENGPSNTIYSTDDIKISEPLMQMIDRINMNGESIVLGISGGFRNLRISRETNSNLVISSVDSEKQAVISGITTLYGEYCRSSNIYPTYKNLFKMNEEKVSDLAAVNIILPSETILSPHINSELSSQIVPNLRRKTSPTAIIAGVKPENNEIISGIIDSKPPIMDEKETFSSDIAPIQVDVPVRSDSV</sequence>
<evidence type="ECO:0000313" key="2">
    <source>
        <dbReference type="Proteomes" id="UP000038040"/>
    </source>
</evidence>
<dbReference type="Proteomes" id="UP000274756">
    <property type="component" value="Unassembled WGS sequence"/>
</dbReference>
<reference evidence="1 3" key="2">
    <citation type="submission" date="2018-11" db="EMBL/GenBank/DDBJ databases">
        <authorList>
            <consortium name="Pathogen Informatics"/>
        </authorList>
    </citation>
    <scope>NUCLEOTIDE SEQUENCE [LARGE SCALE GENOMIC DNA]</scope>
</reference>
<accession>A0A0N4ULE1</accession>
<evidence type="ECO:0000313" key="4">
    <source>
        <dbReference type="WBParaSite" id="DME_0000861301-mRNA-1"/>
    </source>
</evidence>
<keyword evidence="3" id="KW-1185">Reference proteome</keyword>
<evidence type="ECO:0000313" key="3">
    <source>
        <dbReference type="Proteomes" id="UP000274756"/>
    </source>
</evidence>
<name>A0A0N4ULE1_DRAME</name>